<keyword evidence="7" id="KW-0132">Cell division</keyword>
<dbReference type="Proteomes" id="UP000077428">
    <property type="component" value="Unassembled WGS sequence"/>
</dbReference>
<dbReference type="InterPro" id="IPR050833">
    <property type="entry name" value="Poly_Biosynth_Transport"/>
</dbReference>
<feature type="transmembrane region" description="Helical" evidence="6">
    <location>
        <begin position="437"/>
        <end position="454"/>
    </location>
</feature>
<feature type="transmembrane region" description="Helical" evidence="6">
    <location>
        <begin position="381"/>
        <end position="401"/>
    </location>
</feature>
<dbReference type="GO" id="GO:0005886">
    <property type="term" value="C:plasma membrane"/>
    <property type="evidence" value="ECO:0007669"/>
    <property type="project" value="UniProtKB-SubCell"/>
</dbReference>
<evidence type="ECO:0000256" key="6">
    <source>
        <dbReference type="SAM" id="Phobius"/>
    </source>
</evidence>
<dbReference type="Pfam" id="PF01943">
    <property type="entry name" value="Polysacc_synt"/>
    <property type="match status" value="1"/>
</dbReference>
<dbReference type="PANTHER" id="PTHR30250:SF11">
    <property type="entry name" value="O-ANTIGEN TRANSPORTER-RELATED"/>
    <property type="match status" value="1"/>
</dbReference>
<feature type="transmembrane region" description="Helical" evidence="6">
    <location>
        <begin position="313"/>
        <end position="341"/>
    </location>
</feature>
<sequence length="517" mass="57225">MVSKLVKGSAIILVGNVLFRVGGYIYRFIMAMLLGPSAYGILGLVSPFQGIFQILSAGGLPPAIAKYVSEYNALDKQDLSRQTVFTSLKIMLLLGIFFALIMVFIVAPYITYNHYHKPEALLPLQAVGLIVPFSAIVGGFRGAFQGVYKMEYILYTRAIEQISMILFATCLVIIGLSALGAVLGSVFAFLASLIAAVYIFKKYMNNYLPKPSENFKLSLKEELILSKKLILYAIPVSITALAEMGVYTICTFIMGVFLVSSLIGYFLAADPISRLPLIISSSLATSILPAIAEAYVTYNKYLLNRWIVNSYKYGLFFVIPTCLGISVFAKEILGLIFFINLEYMRGAGALSILVIGMGFYSIYAISATIIQGIGKPKIPMYILIIGAVITFILGWFLIPIWGIEGAALTTSISSFIMAIPMFLIQFKITKTNPPYKFLLKILISSIIMVIPALLLPDNSIGLLIGIVICPIIYLLSITLLKTLTHDDVCWFKNLCEKTWIFKKYILFILNLIEKYSK</sequence>
<feature type="transmembrane region" description="Helical" evidence="6">
    <location>
        <begin position="122"/>
        <end position="140"/>
    </location>
</feature>
<evidence type="ECO:0000313" key="7">
    <source>
        <dbReference type="EMBL" id="KZX13351.1"/>
    </source>
</evidence>
<feature type="transmembrane region" description="Helical" evidence="6">
    <location>
        <begin position="90"/>
        <end position="110"/>
    </location>
</feature>
<evidence type="ECO:0000256" key="2">
    <source>
        <dbReference type="ARBA" id="ARBA00022475"/>
    </source>
</evidence>
<evidence type="ECO:0000256" key="3">
    <source>
        <dbReference type="ARBA" id="ARBA00022692"/>
    </source>
</evidence>
<dbReference type="AlphaFoldDB" id="A0A166BHA2"/>
<evidence type="ECO:0000256" key="1">
    <source>
        <dbReference type="ARBA" id="ARBA00004651"/>
    </source>
</evidence>
<dbReference type="STRING" id="66851.MBORA_07220"/>
<dbReference type="RefSeq" id="WP_063720240.1">
    <property type="nucleotide sequence ID" value="NZ_LT985150.1"/>
</dbReference>
<dbReference type="PATRIC" id="fig|66851.6.peg.792"/>
<keyword evidence="5 6" id="KW-0472">Membrane</keyword>
<feature type="transmembrane region" description="Helical" evidence="6">
    <location>
        <begin position="347"/>
        <end position="369"/>
    </location>
</feature>
<keyword evidence="8" id="KW-1185">Reference proteome</keyword>
<dbReference type="GO" id="GO:0051301">
    <property type="term" value="P:cell division"/>
    <property type="evidence" value="ECO:0007669"/>
    <property type="project" value="UniProtKB-KW"/>
</dbReference>
<evidence type="ECO:0000256" key="4">
    <source>
        <dbReference type="ARBA" id="ARBA00022989"/>
    </source>
</evidence>
<feature type="transmembrane region" description="Helical" evidence="6">
    <location>
        <begin position="246"/>
        <end position="268"/>
    </location>
</feature>
<dbReference type="InterPro" id="IPR002797">
    <property type="entry name" value="Polysacc_synth"/>
</dbReference>
<dbReference type="PANTHER" id="PTHR30250">
    <property type="entry name" value="PST FAMILY PREDICTED COLANIC ACID TRANSPORTER"/>
    <property type="match status" value="1"/>
</dbReference>
<accession>A0A166BHA2</accession>
<keyword evidence="3 6" id="KW-0812">Transmembrane</keyword>
<keyword evidence="7" id="KW-0131">Cell cycle</keyword>
<name>A0A166BHA2_METOA</name>
<comment type="caution">
    <text evidence="7">The sequence shown here is derived from an EMBL/GenBank/DDBJ whole genome shotgun (WGS) entry which is preliminary data.</text>
</comment>
<dbReference type="PRINTS" id="PR00173">
    <property type="entry name" value="EDTRNSPORT"/>
</dbReference>
<feature type="transmembrane region" description="Helical" evidence="6">
    <location>
        <begin position="407"/>
        <end position="425"/>
    </location>
</feature>
<protein>
    <submittedName>
        <fullName evidence="7">Cell division protein YtgP</fullName>
    </submittedName>
</protein>
<evidence type="ECO:0000256" key="5">
    <source>
        <dbReference type="ARBA" id="ARBA00023136"/>
    </source>
</evidence>
<comment type="subcellular location">
    <subcellularLocation>
        <location evidence="1">Cell membrane</location>
        <topology evidence="1">Multi-pass membrane protein</topology>
    </subcellularLocation>
</comment>
<gene>
    <name evidence="7" type="primary">ytgP</name>
    <name evidence="7" type="ORF">MBORA_07220</name>
</gene>
<reference evidence="8" key="1">
    <citation type="journal article" date="2016" name="Genome Announc.">
        <title>Draft Genome Sequences of Methanobrevibacter curvatus DSM11111, Methanobrevibacter cuticularis DSM11139, Methanobrevibacter filiformis DSM11501, and Methanobrevibacter oralis DSM7256.</title>
        <authorList>
            <person name="Poehlein A."/>
            <person name="Seedorf H."/>
        </authorList>
    </citation>
    <scope>NUCLEOTIDE SEQUENCE [LARGE SCALE GENOMIC DNA]</scope>
    <source>
        <strain evidence="8">DSM 7256 / JCM 30027 / ZR</strain>
    </source>
</reference>
<feature type="transmembrane region" description="Helical" evidence="6">
    <location>
        <begin position="24"/>
        <end position="45"/>
    </location>
</feature>
<feature type="transmembrane region" description="Helical" evidence="6">
    <location>
        <begin position="460"/>
        <end position="480"/>
    </location>
</feature>
<evidence type="ECO:0000313" key="8">
    <source>
        <dbReference type="Proteomes" id="UP000077428"/>
    </source>
</evidence>
<feature type="transmembrane region" description="Helical" evidence="6">
    <location>
        <begin position="180"/>
        <end position="200"/>
    </location>
</feature>
<organism evidence="7 8">
    <name type="scientific">Methanobrevibacter oralis</name>
    <dbReference type="NCBI Taxonomy" id="66851"/>
    <lineage>
        <taxon>Archaea</taxon>
        <taxon>Methanobacteriati</taxon>
        <taxon>Methanobacteriota</taxon>
        <taxon>Methanomada group</taxon>
        <taxon>Methanobacteria</taxon>
        <taxon>Methanobacteriales</taxon>
        <taxon>Methanobacteriaceae</taxon>
        <taxon>Methanobrevibacter</taxon>
    </lineage>
</organism>
<proteinExistence type="predicted"/>
<dbReference type="CDD" id="cd13128">
    <property type="entry name" value="MATE_Wzx_like"/>
    <property type="match status" value="1"/>
</dbReference>
<keyword evidence="4 6" id="KW-1133">Transmembrane helix</keyword>
<dbReference type="EMBL" id="LWMU01000052">
    <property type="protein sequence ID" value="KZX13351.1"/>
    <property type="molecule type" value="Genomic_DNA"/>
</dbReference>
<dbReference type="OrthoDB" id="19148at2157"/>
<keyword evidence="2" id="KW-1003">Cell membrane</keyword>